<dbReference type="InterPro" id="IPR005123">
    <property type="entry name" value="Oxoglu/Fe-dep_dioxygenase_dom"/>
</dbReference>
<dbReference type="AlphaFoldDB" id="A0A9P0A868"/>
<protein>
    <recommendedName>
        <fullName evidence="2">Fe2OG dioxygenase domain-containing protein</fullName>
    </recommendedName>
</protein>
<dbReference type="SUPFAM" id="SSF51197">
    <property type="entry name" value="Clavaminate synthase-like"/>
    <property type="match status" value="1"/>
</dbReference>
<dbReference type="GO" id="GO:0046872">
    <property type="term" value="F:metal ion binding"/>
    <property type="evidence" value="ECO:0007669"/>
    <property type="project" value="UniProtKB-KW"/>
</dbReference>
<evidence type="ECO:0000256" key="1">
    <source>
        <dbReference type="RuleBase" id="RU003682"/>
    </source>
</evidence>
<dbReference type="Pfam" id="PF23169">
    <property type="entry name" value="HalD"/>
    <property type="match status" value="1"/>
</dbReference>
<feature type="domain" description="Fe2OG dioxygenase" evidence="2">
    <location>
        <begin position="129"/>
        <end position="256"/>
    </location>
</feature>
<dbReference type="Proteomes" id="UP001152759">
    <property type="component" value="Chromosome 3"/>
</dbReference>
<dbReference type="GO" id="GO:0016491">
    <property type="term" value="F:oxidoreductase activity"/>
    <property type="evidence" value="ECO:0007669"/>
    <property type="project" value="UniProtKB-KW"/>
</dbReference>
<keyword evidence="4" id="KW-1185">Reference proteome</keyword>
<proteinExistence type="inferred from homology"/>
<dbReference type="Gene3D" id="2.60.120.620">
    <property type="entry name" value="q2cbj1_9rhob like domain"/>
    <property type="match status" value="1"/>
</dbReference>
<reference evidence="3" key="1">
    <citation type="submission" date="2021-12" db="EMBL/GenBank/DDBJ databases">
        <authorList>
            <person name="King R."/>
        </authorList>
    </citation>
    <scope>NUCLEOTIDE SEQUENCE</scope>
</reference>
<evidence type="ECO:0000313" key="3">
    <source>
        <dbReference type="EMBL" id="CAH0386241.1"/>
    </source>
</evidence>
<keyword evidence="1" id="KW-0479">Metal-binding</keyword>
<dbReference type="InterPro" id="IPR056470">
    <property type="entry name" value="BesD/HalB-like"/>
</dbReference>
<sequence>MSGLIRLALHPLASIAWRHQCRETLNRQGALVLHQFLLPTALKAITAESKILSHLAFQPIKTHNVYLIEPDEAFPADHPRNRLVLSSDSWIADDVIPGDSLLRHLYNDDLFKSFLSDVLGEEALYPYSDPLSPINIHYASAGQELGWHFDNSSFSITLLLQESLGGGVFQYVKDLRDSDAGEMNYEGVVSVLERRCPYESLKIRAGDLVLFRGRNSLHRVTPTEGDVTRILARLAYNPRPGIALSESARMTFYGRI</sequence>
<evidence type="ECO:0000259" key="2">
    <source>
        <dbReference type="PROSITE" id="PS51471"/>
    </source>
</evidence>
<name>A0A9P0A868_BEMTA</name>
<gene>
    <name evidence="3" type="ORF">BEMITA_LOCUS5384</name>
</gene>
<organism evidence="3 4">
    <name type="scientific">Bemisia tabaci</name>
    <name type="common">Sweetpotato whitefly</name>
    <name type="synonym">Aleurodes tabaci</name>
    <dbReference type="NCBI Taxonomy" id="7038"/>
    <lineage>
        <taxon>Eukaryota</taxon>
        <taxon>Metazoa</taxon>
        <taxon>Ecdysozoa</taxon>
        <taxon>Arthropoda</taxon>
        <taxon>Hexapoda</taxon>
        <taxon>Insecta</taxon>
        <taxon>Pterygota</taxon>
        <taxon>Neoptera</taxon>
        <taxon>Paraneoptera</taxon>
        <taxon>Hemiptera</taxon>
        <taxon>Sternorrhyncha</taxon>
        <taxon>Aleyrodoidea</taxon>
        <taxon>Aleyrodidae</taxon>
        <taxon>Aleyrodinae</taxon>
        <taxon>Bemisia</taxon>
    </lineage>
</organism>
<accession>A0A9P0A868</accession>
<keyword evidence="1" id="KW-0408">Iron</keyword>
<dbReference type="EMBL" id="OU963864">
    <property type="protein sequence ID" value="CAH0386241.1"/>
    <property type="molecule type" value="Genomic_DNA"/>
</dbReference>
<comment type="similarity">
    <text evidence="1">Belongs to the iron/ascorbate-dependent oxidoreductase family.</text>
</comment>
<keyword evidence="1" id="KW-0560">Oxidoreductase</keyword>
<dbReference type="PROSITE" id="PS51471">
    <property type="entry name" value="FE2OG_OXY"/>
    <property type="match status" value="1"/>
</dbReference>
<evidence type="ECO:0000313" key="4">
    <source>
        <dbReference type="Proteomes" id="UP001152759"/>
    </source>
</evidence>